<dbReference type="KEGG" id="sus:Acid_2267"/>
<evidence type="ECO:0000256" key="1">
    <source>
        <dbReference type="SAM" id="MobiDB-lite"/>
    </source>
</evidence>
<feature type="region of interest" description="Disordered" evidence="1">
    <location>
        <begin position="56"/>
        <end position="103"/>
    </location>
</feature>
<dbReference type="EMBL" id="CP000473">
    <property type="protein sequence ID" value="ABJ83257.1"/>
    <property type="molecule type" value="Genomic_DNA"/>
</dbReference>
<organism evidence="2">
    <name type="scientific">Solibacter usitatus (strain Ellin6076)</name>
    <dbReference type="NCBI Taxonomy" id="234267"/>
    <lineage>
        <taxon>Bacteria</taxon>
        <taxon>Pseudomonadati</taxon>
        <taxon>Acidobacteriota</taxon>
        <taxon>Terriglobia</taxon>
        <taxon>Bryobacterales</taxon>
        <taxon>Solibacteraceae</taxon>
        <taxon>Candidatus Solibacter</taxon>
    </lineage>
</organism>
<dbReference type="HOGENOM" id="CLU_2261979_0_0_0"/>
<gene>
    <name evidence="2" type="ordered locus">Acid_2267</name>
</gene>
<name>Q025R2_SOLUE</name>
<sequence>MRRSSCVMTKTIRSPFNKEIGGIVEGCTILEKKVVIPPNPAEQRRGIYDYLVEVPPAPMKAPGKTPAKSSGKSTPASTRPEPNSFTRATPDEMGSVIRRVGRR</sequence>
<dbReference type="InParanoid" id="Q025R2"/>
<reference evidence="2" key="1">
    <citation type="submission" date="2006-10" db="EMBL/GenBank/DDBJ databases">
        <title>Complete sequence of Solibacter usitatus Ellin6076.</title>
        <authorList>
            <consortium name="US DOE Joint Genome Institute"/>
            <person name="Copeland A."/>
            <person name="Lucas S."/>
            <person name="Lapidus A."/>
            <person name="Barry K."/>
            <person name="Detter J.C."/>
            <person name="Glavina del Rio T."/>
            <person name="Hammon N."/>
            <person name="Israni S."/>
            <person name="Dalin E."/>
            <person name="Tice H."/>
            <person name="Pitluck S."/>
            <person name="Thompson L.S."/>
            <person name="Brettin T."/>
            <person name="Bruce D."/>
            <person name="Han C."/>
            <person name="Tapia R."/>
            <person name="Gilna P."/>
            <person name="Schmutz J."/>
            <person name="Larimer F."/>
            <person name="Land M."/>
            <person name="Hauser L."/>
            <person name="Kyrpides N."/>
            <person name="Mikhailova N."/>
            <person name="Janssen P.H."/>
            <person name="Kuske C.R."/>
            <person name="Richardson P."/>
        </authorList>
    </citation>
    <scope>NUCLEOTIDE SEQUENCE</scope>
    <source>
        <strain evidence="2">Ellin6076</strain>
    </source>
</reference>
<evidence type="ECO:0000313" key="2">
    <source>
        <dbReference type="EMBL" id="ABJ83257.1"/>
    </source>
</evidence>
<dbReference type="AlphaFoldDB" id="Q025R2"/>
<accession>Q025R2</accession>
<protein>
    <submittedName>
        <fullName evidence="2">Uncharacterized protein</fullName>
    </submittedName>
</protein>
<feature type="compositionally biased region" description="Polar residues" evidence="1">
    <location>
        <begin position="67"/>
        <end position="87"/>
    </location>
</feature>
<proteinExistence type="predicted"/>